<reference evidence="10 11" key="1">
    <citation type="submission" date="2020-04" db="EMBL/GenBank/DDBJ databases">
        <authorList>
            <person name="Yoon J."/>
        </authorList>
    </citation>
    <scope>NUCLEOTIDE SEQUENCE [LARGE SCALE GENOMIC DNA]</scope>
    <source>
        <strain evidence="10 11">KMU-166</strain>
    </source>
</reference>
<comment type="function">
    <text evidence="1">Needed for flagellar regrowth and assembly.</text>
</comment>
<name>A0ABX1GC87_9GAMM</name>
<evidence type="ECO:0000256" key="4">
    <source>
        <dbReference type="ARBA" id="ARBA00022448"/>
    </source>
</evidence>
<evidence type="ECO:0000256" key="1">
    <source>
        <dbReference type="ARBA" id="ARBA00003041"/>
    </source>
</evidence>
<comment type="caution">
    <text evidence="10">The sequence shown here is derived from an EMBL/GenBank/DDBJ whole genome shotgun (WGS) entry which is preliminary data.</text>
</comment>
<evidence type="ECO:0000259" key="9">
    <source>
        <dbReference type="Pfam" id="PF02108"/>
    </source>
</evidence>
<keyword evidence="7" id="KW-1006">Bacterial flagellum protein export</keyword>
<evidence type="ECO:0000256" key="6">
    <source>
        <dbReference type="ARBA" id="ARBA00022927"/>
    </source>
</evidence>
<accession>A0ABX1GC87</accession>
<feature type="domain" description="Flagellar assembly protein FliH/Type III secretion system HrpE" evidence="9">
    <location>
        <begin position="113"/>
        <end position="238"/>
    </location>
</feature>
<evidence type="ECO:0000256" key="5">
    <source>
        <dbReference type="ARBA" id="ARBA00022795"/>
    </source>
</evidence>
<protein>
    <recommendedName>
        <fullName evidence="3">Flagellar assembly protein FliH</fullName>
    </recommendedName>
</protein>
<comment type="similarity">
    <text evidence="2">Belongs to the FliH family.</text>
</comment>
<dbReference type="Proteomes" id="UP000765845">
    <property type="component" value="Unassembled WGS sequence"/>
</dbReference>
<evidence type="ECO:0000256" key="2">
    <source>
        <dbReference type="ARBA" id="ARBA00006602"/>
    </source>
</evidence>
<feature type="compositionally biased region" description="Low complexity" evidence="8">
    <location>
        <begin position="55"/>
        <end position="73"/>
    </location>
</feature>
<feature type="region of interest" description="Disordered" evidence="8">
    <location>
        <begin position="1"/>
        <end position="75"/>
    </location>
</feature>
<feature type="compositionally biased region" description="Polar residues" evidence="8">
    <location>
        <begin position="1"/>
        <end position="22"/>
    </location>
</feature>
<evidence type="ECO:0000256" key="8">
    <source>
        <dbReference type="SAM" id="MobiDB-lite"/>
    </source>
</evidence>
<keyword evidence="11" id="KW-1185">Reference proteome</keyword>
<keyword evidence="6" id="KW-0653">Protein transport</keyword>
<dbReference type="PANTHER" id="PTHR34982">
    <property type="entry name" value="YOP PROTEINS TRANSLOCATION PROTEIN L"/>
    <property type="match status" value="1"/>
</dbReference>
<dbReference type="InterPro" id="IPR018035">
    <property type="entry name" value="Flagellar_FliH/T3SS_HrpE"/>
</dbReference>
<sequence length="249" mass="26743">MSQNFEKYQVASFGQSSPSPEGSDNAVLQGWQPPEMAPGQTARGDSYQLRRFDTAPSSGAAPAAEPAPAVDAPQSEDEILANELQALREKIREEAYATGLAEGQAEAKRMLAEQTQQLQLTVAALREPAKWLDATLQRELSELTSALVKALIGHELTVSPERVGLLVKEAIELLPVTQGPIDITLHPDDARVLAELNADADDAETPWRVIEDATLSRGGCRIQSGSSRIDQSIDARLAAILSASESDYA</sequence>
<gene>
    <name evidence="10" type="ORF">HCU74_04990</name>
</gene>
<dbReference type="PANTHER" id="PTHR34982:SF1">
    <property type="entry name" value="FLAGELLAR ASSEMBLY PROTEIN FLIH"/>
    <property type="match status" value="1"/>
</dbReference>
<keyword evidence="4" id="KW-0813">Transport</keyword>
<dbReference type="Pfam" id="PF02108">
    <property type="entry name" value="FliH"/>
    <property type="match status" value="1"/>
</dbReference>
<dbReference type="InterPro" id="IPR051472">
    <property type="entry name" value="T3SS_Stator/FliH"/>
</dbReference>
<dbReference type="EMBL" id="JAAWWK010000002">
    <property type="protein sequence ID" value="NKI16775.1"/>
    <property type="molecule type" value="Genomic_DNA"/>
</dbReference>
<evidence type="ECO:0000313" key="10">
    <source>
        <dbReference type="EMBL" id="NKI16775.1"/>
    </source>
</evidence>
<proteinExistence type="inferred from homology"/>
<keyword evidence="5" id="KW-1005">Bacterial flagellum biogenesis</keyword>
<evidence type="ECO:0000256" key="7">
    <source>
        <dbReference type="ARBA" id="ARBA00023225"/>
    </source>
</evidence>
<organism evidence="10 11">
    <name type="scientific">Spongiibacter thalassae</name>
    <dbReference type="NCBI Taxonomy" id="2721624"/>
    <lineage>
        <taxon>Bacteria</taxon>
        <taxon>Pseudomonadati</taxon>
        <taxon>Pseudomonadota</taxon>
        <taxon>Gammaproteobacteria</taxon>
        <taxon>Cellvibrionales</taxon>
        <taxon>Spongiibacteraceae</taxon>
        <taxon>Spongiibacter</taxon>
    </lineage>
</organism>
<evidence type="ECO:0000256" key="3">
    <source>
        <dbReference type="ARBA" id="ARBA00016507"/>
    </source>
</evidence>
<dbReference type="RefSeq" id="WP_168449326.1">
    <property type="nucleotide sequence ID" value="NZ_JAAWWK010000002.1"/>
</dbReference>
<evidence type="ECO:0000313" key="11">
    <source>
        <dbReference type="Proteomes" id="UP000765845"/>
    </source>
</evidence>